<evidence type="ECO:0000256" key="5">
    <source>
        <dbReference type="PIRNR" id="PIRNR005426"/>
    </source>
</evidence>
<evidence type="ECO:0000256" key="2">
    <source>
        <dbReference type="ARBA" id="ARBA00022630"/>
    </source>
</evidence>
<dbReference type="Gene3D" id="3.40.109.10">
    <property type="entry name" value="NADH Oxidase"/>
    <property type="match status" value="1"/>
</dbReference>
<organism evidence="6 7">
    <name type="scientific">Aerococcus urinae</name>
    <dbReference type="NCBI Taxonomy" id="1376"/>
    <lineage>
        <taxon>Bacteria</taxon>
        <taxon>Bacillati</taxon>
        <taxon>Bacillota</taxon>
        <taxon>Bacilli</taxon>
        <taxon>Lactobacillales</taxon>
        <taxon>Aerococcaceae</taxon>
        <taxon>Aerococcus</taxon>
    </lineage>
</organism>
<comment type="similarity">
    <text evidence="1 5">Belongs to the flavin oxidoreductase frp family.</text>
</comment>
<protein>
    <submittedName>
        <fullName evidence="6">NADPH-dependent oxidoreductase</fullName>
    </submittedName>
</protein>
<dbReference type="Proteomes" id="UP000594771">
    <property type="component" value="Chromosome"/>
</dbReference>
<reference evidence="6 7" key="1">
    <citation type="submission" date="2020-12" db="EMBL/GenBank/DDBJ databases">
        <title>FDA dAtabase for Regulatory Grade micrObial Sequences (FDA-ARGOS): Supporting development and validation of Infectious Disease Dx tests.</title>
        <authorList>
            <person name="Sproer C."/>
            <person name="Gronow S."/>
            <person name="Severitt S."/>
            <person name="Schroder I."/>
            <person name="Tallon L."/>
            <person name="Sadzewicz L."/>
            <person name="Zhao X."/>
            <person name="Boylan J."/>
            <person name="Ott S."/>
            <person name="Bowen H."/>
            <person name="Vavikolanu K."/>
            <person name="Mehta A."/>
            <person name="Aluvathingal J."/>
            <person name="Nadendla S."/>
            <person name="Lowell S."/>
            <person name="Myers T."/>
            <person name="Yan Y."/>
            <person name="Sichtig H."/>
        </authorList>
    </citation>
    <scope>NUCLEOTIDE SEQUENCE [LARGE SCALE GENOMIC DNA]</scope>
    <source>
        <strain evidence="6 7">FDAARGOS_911</strain>
    </source>
</reference>
<dbReference type="PANTHER" id="PTHR43425">
    <property type="entry name" value="OXYGEN-INSENSITIVE NADPH NITROREDUCTASE"/>
    <property type="match status" value="1"/>
</dbReference>
<gene>
    <name evidence="6" type="ORF">I6G68_03295</name>
</gene>
<dbReference type="RefSeq" id="WP_060778646.1">
    <property type="nucleotide sequence ID" value="NZ_CAJHLF010000009.1"/>
</dbReference>
<accession>A0A0X8FF56</accession>
<evidence type="ECO:0000256" key="1">
    <source>
        <dbReference type="ARBA" id="ARBA00008366"/>
    </source>
</evidence>
<dbReference type="PIRSF" id="PIRSF005426">
    <property type="entry name" value="Frp"/>
    <property type="match status" value="1"/>
</dbReference>
<sequence>MNKQNSLIEQQLNHRTIREFTQDQISDQVITQLEEVAIHTATSTGMQYASVIRVKDPDKKAQIAKVCNQDYVARAPELWIFIVDLYRNTQIAKEHEADTASSHQLERFLQGYSDAVLMAQNVNNAVESLDMGAVFLGSIQNNMGAMIDILQLPELTAPVLGLAFGYPNQEPQLKPRIPKEMRIFEDTYHYPDNAKEIMDTYDQEMTTYYDLRDSNRRVDSFYEQVVKKSNLRQSRREELIEDLRKQGFNVQPIE</sequence>
<name>A0A0X8FF56_9LACT</name>
<dbReference type="CDD" id="cd02146">
    <property type="entry name" value="NfsA-like"/>
    <property type="match status" value="1"/>
</dbReference>
<dbReference type="EMBL" id="CP065662">
    <property type="protein sequence ID" value="QPS02108.1"/>
    <property type="molecule type" value="Genomic_DNA"/>
</dbReference>
<keyword evidence="4 5" id="KW-0560">Oxidoreductase</keyword>
<dbReference type="Pfam" id="PF00881">
    <property type="entry name" value="Nitroreductase"/>
    <property type="match status" value="1"/>
</dbReference>
<evidence type="ECO:0000313" key="7">
    <source>
        <dbReference type="Proteomes" id="UP000594771"/>
    </source>
</evidence>
<keyword evidence="3 5" id="KW-0288">FMN</keyword>
<dbReference type="OrthoDB" id="9775805at2"/>
<evidence type="ECO:0000256" key="3">
    <source>
        <dbReference type="ARBA" id="ARBA00022643"/>
    </source>
</evidence>
<dbReference type="InterPro" id="IPR016446">
    <property type="entry name" value="Flavin_OxRdtase_Frp"/>
</dbReference>
<dbReference type="InterPro" id="IPR000415">
    <property type="entry name" value="Nitroreductase-like"/>
</dbReference>
<dbReference type="GeneID" id="35767241"/>
<dbReference type="PANTHER" id="PTHR43425:SF2">
    <property type="entry name" value="OXYGEN-INSENSITIVE NADPH NITROREDUCTASE"/>
    <property type="match status" value="1"/>
</dbReference>
<dbReference type="AlphaFoldDB" id="A0A0X8FF56"/>
<keyword evidence="5" id="KW-0521">NADP</keyword>
<dbReference type="InterPro" id="IPR029479">
    <property type="entry name" value="Nitroreductase"/>
</dbReference>
<dbReference type="SUPFAM" id="SSF55469">
    <property type="entry name" value="FMN-dependent nitroreductase-like"/>
    <property type="match status" value="1"/>
</dbReference>
<dbReference type="KEGG" id="aun:AWM73_06735"/>
<proteinExistence type="inferred from homology"/>
<evidence type="ECO:0000256" key="4">
    <source>
        <dbReference type="ARBA" id="ARBA00023002"/>
    </source>
</evidence>
<evidence type="ECO:0000313" key="6">
    <source>
        <dbReference type="EMBL" id="QPS02108.1"/>
    </source>
</evidence>
<keyword evidence="2 5" id="KW-0285">Flavoprotein</keyword>
<dbReference type="GO" id="GO:0016491">
    <property type="term" value="F:oxidoreductase activity"/>
    <property type="evidence" value="ECO:0007669"/>
    <property type="project" value="UniProtKB-UniRule"/>
</dbReference>